<organism evidence="7 8">
    <name type="scientific">Lingula anatina</name>
    <name type="common">Brachiopod</name>
    <name type="synonym">Lingula unguis</name>
    <dbReference type="NCBI Taxonomy" id="7574"/>
    <lineage>
        <taxon>Eukaryota</taxon>
        <taxon>Metazoa</taxon>
        <taxon>Spiralia</taxon>
        <taxon>Lophotrochozoa</taxon>
        <taxon>Brachiopoda</taxon>
        <taxon>Linguliformea</taxon>
        <taxon>Lingulata</taxon>
        <taxon>Lingulida</taxon>
        <taxon>Linguloidea</taxon>
        <taxon>Lingulidae</taxon>
        <taxon>Lingula</taxon>
    </lineage>
</organism>
<keyword evidence="3 5" id="KW-1133">Transmembrane helix</keyword>
<dbReference type="InterPro" id="IPR005828">
    <property type="entry name" value="MFS_sugar_transport-like"/>
</dbReference>
<dbReference type="AlphaFoldDB" id="A0A1S3JNP0"/>
<feature type="transmembrane region" description="Helical" evidence="5">
    <location>
        <begin position="376"/>
        <end position="394"/>
    </location>
</feature>
<dbReference type="GO" id="GO:0022857">
    <property type="term" value="F:transmembrane transporter activity"/>
    <property type="evidence" value="ECO:0007669"/>
    <property type="project" value="InterPro"/>
</dbReference>
<protein>
    <submittedName>
        <fullName evidence="8">Solute carrier family 22 member 5</fullName>
    </submittedName>
</protein>
<feature type="transmembrane region" description="Helical" evidence="5">
    <location>
        <begin position="292"/>
        <end position="310"/>
    </location>
</feature>
<feature type="domain" description="Major facilitator superfamily (MFS) profile" evidence="6">
    <location>
        <begin position="115"/>
        <end position="461"/>
    </location>
</feature>
<evidence type="ECO:0000256" key="1">
    <source>
        <dbReference type="ARBA" id="ARBA00004141"/>
    </source>
</evidence>
<evidence type="ECO:0000259" key="6">
    <source>
        <dbReference type="PROSITE" id="PS50850"/>
    </source>
</evidence>
<dbReference type="SUPFAM" id="SSF103473">
    <property type="entry name" value="MFS general substrate transporter"/>
    <property type="match status" value="1"/>
</dbReference>
<name>A0A1S3JNP0_LINAN</name>
<feature type="transmembrane region" description="Helical" evidence="5">
    <location>
        <begin position="206"/>
        <end position="224"/>
    </location>
</feature>
<dbReference type="Proteomes" id="UP000085678">
    <property type="component" value="Unplaced"/>
</dbReference>
<feature type="transmembrane region" description="Helical" evidence="5">
    <location>
        <begin position="434"/>
        <end position="453"/>
    </location>
</feature>
<dbReference type="GO" id="GO:0016020">
    <property type="term" value="C:membrane"/>
    <property type="evidence" value="ECO:0007669"/>
    <property type="project" value="UniProtKB-SubCell"/>
</dbReference>
<feature type="transmembrane region" description="Helical" evidence="5">
    <location>
        <begin position="230"/>
        <end position="251"/>
    </location>
</feature>
<evidence type="ECO:0000256" key="3">
    <source>
        <dbReference type="ARBA" id="ARBA00022989"/>
    </source>
</evidence>
<evidence type="ECO:0000256" key="4">
    <source>
        <dbReference type="ARBA" id="ARBA00023136"/>
    </source>
</evidence>
<dbReference type="InParanoid" id="A0A1S3JNP0"/>
<evidence type="ECO:0000313" key="7">
    <source>
        <dbReference type="Proteomes" id="UP000085678"/>
    </source>
</evidence>
<dbReference type="KEGG" id="lak:106174531"/>
<feature type="transmembrane region" description="Helical" evidence="5">
    <location>
        <begin position="173"/>
        <end position="194"/>
    </location>
</feature>
<evidence type="ECO:0000313" key="8">
    <source>
        <dbReference type="RefSeq" id="XP_013411584.1"/>
    </source>
</evidence>
<keyword evidence="2 5" id="KW-0812">Transmembrane</keyword>
<sequence length="461" mass="51035">MNFDEFLKILGEFGSYQKRRYALICIMACYSVLSTLGIVFYGAEPEHHCKLPTSQVEHVTKLYGNVTRDELLELFVPYTKEGKRSGCALYRFNLGSMNSTVIALLKNSSLGGDTVDEIASTMNYTLDNDPDIIWNLTLGERTDAHPCPGQREYSKDIYKSTVVSEFDLTCENAWQLSTCNSVFFGGKLVALLVAGVMSDRFGRRPVFLVSVILLAASGISLAFAPNMAVFSVLYVIQGASDASMYMTLYTMGMEFVGPSKRKITGLFMTVCFGLGHSLLAIEAYLLPNWRHLALVASSPGVICIFFWFFLSESVRWLLARGRHEEAKKIVNKVAVVNKVKLEEATLERLFTEGDEEKKTSTHTPIDLLRTWNRAKLTIIIIICWLINDLCYYGLALHAQGLGGSIYLNFALLGAADIPGHIVGMFILDKVGRRKILLVTLLPGGVACIVSGLLTKANTYSG</sequence>
<dbReference type="GeneID" id="106174531"/>
<dbReference type="RefSeq" id="XP_013411584.1">
    <property type="nucleotide sequence ID" value="XM_013556130.2"/>
</dbReference>
<dbReference type="PROSITE" id="PS50850">
    <property type="entry name" value="MFS"/>
    <property type="match status" value="1"/>
</dbReference>
<dbReference type="OrthoDB" id="5141738at2759"/>
<dbReference type="Gene3D" id="1.20.1250.20">
    <property type="entry name" value="MFS general substrate transporter like domains"/>
    <property type="match status" value="1"/>
</dbReference>
<dbReference type="InterPro" id="IPR036259">
    <property type="entry name" value="MFS_trans_sf"/>
</dbReference>
<dbReference type="InterPro" id="IPR005829">
    <property type="entry name" value="Sugar_transporter_CS"/>
</dbReference>
<dbReference type="PROSITE" id="PS00216">
    <property type="entry name" value="SUGAR_TRANSPORT_1"/>
    <property type="match status" value="2"/>
</dbReference>
<feature type="transmembrane region" description="Helical" evidence="5">
    <location>
        <begin position="21"/>
        <end position="43"/>
    </location>
</feature>
<evidence type="ECO:0000256" key="2">
    <source>
        <dbReference type="ARBA" id="ARBA00022692"/>
    </source>
</evidence>
<comment type="subcellular location">
    <subcellularLocation>
        <location evidence="1">Membrane</location>
        <topology evidence="1">Multi-pass membrane protein</topology>
    </subcellularLocation>
</comment>
<accession>A0A1S3JNP0</accession>
<feature type="transmembrane region" description="Helical" evidence="5">
    <location>
        <begin position="406"/>
        <end position="427"/>
    </location>
</feature>
<proteinExistence type="predicted"/>
<reference evidence="8" key="1">
    <citation type="submission" date="2025-08" db="UniProtKB">
        <authorList>
            <consortium name="RefSeq"/>
        </authorList>
    </citation>
    <scope>IDENTIFICATION</scope>
    <source>
        <tissue evidence="8">Gonads</tissue>
    </source>
</reference>
<dbReference type="PANTHER" id="PTHR24064">
    <property type="entry name" value="SOLUTE CARRIER FAMILY 22 MEMBER"/>
    <property type="match status" value="1"/>
</dbReference>
<keyword evidence="4 5" id="KW-0472">Membrane</keyword>
<dbReference type="Pfam" id="PF00083">
    <property type="entry name" value="Sugar_tr"/>
    <property type="match status" value="1"/>
</dbReference>
<keyword evidence="7" id="KW-1185">Reference proteome</keyword>
<feature type="transmembrane region" description="Helical" evidence="5">
    <location>
        <begin position="263"/>
        <end position="286"/>
    </location>
</feature>
<dbReference type="InterPro" id="IPR020846">
    <property type="entry name" value="MFS_dom"/>
</dbReference>
<gene>
    <name evidence="8" type="primary">LOC106174531</name>
</gene>
<dbReference type="STRING" id="7574.A0A1S3JNP0"/>
<evidence type="ECO:0000256" key="5">
    <source>
        <dbReference type="SAM" id="Phobius"/>
    </source>
</evidence>